<dbReference type="AlphaFoldDB" id="A0A226E7A7"/>
<gene>
    <name evidence="2" type="ORF">Fcan01_12455</name>
</gene>
<dbReference type="EMBL" id="LNIX01000006">
    <property type="protein sequence ID" value="OXA53220.1"/>
    <property type="molecule type" value="Genomic_DNA"/>
</dbReference>
<feature type="region of interest" description="Disordered" evidence="1">
    <location>
        <begin position="237"/>
        <end position="262"/>
    </location>
</feature>
<protein>
    <submittedName>
        <fullName evidence="2">Uncharacterized protein</fullName>
    </submittedName>
</protein>
<keyword evidence="3" id="KW-1185">Reference proteome</keyword>
<sequence>MPSPALDTHPEIQLLLRPLGFTLIPDPHLSSATAAAADTERKHGRRSSRVCSTGGDDDGPPLQVIMHHHQPAPLMAGPLVLVLLNTPTTQYVHPSSRPTNRCRSSPVVVVIIQNNHIVQIVIKPEEKTSNTAISRRLDRFSFFARVMFSFKPPITRPTERLLNASSRTNECHSSAGCQVKFSFLHFSQKKDEKPANSKESRSTPTLAQNLRSAGVHKRDKMEFGRNLDSAYRRKSRFIIPKGKQGQGNSTVAVGERSGGGEI</sequence>
<evidence type="ECO:0000256" key="1">
    <source>
        <dbReference type="SAM" id="MobiDB-lite"/>
    </source>
</evidence>
<organism evidence="2 3">
    <name type="scientific">Folsomia candida</name>
    <name type="common">Springtail</name>
    <dbReference type="NCBI Taxonomy" id="158441"/>
    <lineage>
        <taxon>Eukaryota</taxon>
        <taxon>Metazoa</taxon>
        <taxon>Ecdysozoa</taxon>
        <taxon>Arthropoda</taxon>
        <taxon>Hexapoda</taxon>
        <taxon>Collembola</taxon>
        <taxon>Entomobryomorpha</taxon>
        <taxon>Isotomoidea</taxon>
        <taxon>Isotomidae</taxon>
        <taxon>Proisotominae</taxon>
        <taxon>Folsomia</taxon>
    </lineage>
</organism>
<name>A0A226E7A7_FOLCA</name>
<evidence type="ECO:0000313" key="2">
    <source>
        <dbReference type="EMBL" id="OXA53220.1"/>
    </source>
</evidence>
<dbReference type="Proteomes" id="UP000198287">
    <property type="component" value="Unassembled WGS sequence"/>
</dbReference>
<comment type="caution">
    <text evidence="2">The sequence shown here is derived from an EMBL/GenBank/DDBJ whole genome shotgun (WGS) entry which is preliminary data.</text>
</comment>
<evidence type="ECO:0000313" key="3">
    <source>
        <dbReference type="Proteomes" id="UP000198287"/>
    </source>
</evidence>
<proteinExistence type="predicted"/>
<accession>A0A226E7A7</accession>
<feature type="region of interest" description="Disordered" evidence="1">
    <location>
        <begin position="32"/>
        <end position="62"/>
    </location>
</feature>
<reference evidence="2 3" key="1">
    <citation type="submission" date="2015-12" db="EMBL/GenBank/DDBJ databases">
        <title>The genome of Folsomia candida.</title>
        <authorList>
            <person name="Faddeeva A."/>
            <person name="Derks M.F."/>
            <person name="Anvar Y."/>
            <person name="Smit S."/>
            <person name="Van Straalen N."/>
            <person name="Roelofs D."/>
        </authorList>
    </citation>
    <scope>NUCLEOTIDE SEQUENCE [LARGE SCALE GENOMIC DNA]</scope>
    <source>
        <strain evidence="2 3">VU population</strain>
        <tissue evidence="2">Whole body</tissue>
    </source>
</reference>